<organism evidence="1 2">
    <name type="scientific">Cuscuta campestris</name>
    <dbReference type="NCBI Taxonomy" id="132261"/>
    <lineage>
        <taxon>Eukaryota</taxon>
        <taxon>Viridiplantae</taxon>
        <taxon>Streptophyta</taxon>
        <taxon>Embryophyta</taxon>
        <taxon>Tracheophyta</taxon>
        <taxon>Spermatophyta</taxon>
        <taxon>Magnoliopsida</taxon>
        <taxon>eudicotyledons</taxon>
        <taxon>Gunneridae</taxon>
        <taxon>Pentapetalae</taxon>
        <taxon>asterids</taxon>
        <taxon>lamiids</taxon>
        <taxon>Solanales</taxon>
        <taxon>Convolvulaceae</taxon>
        <taxon>Cuscuteae</taxon>
        <taxon>Cuscuta</taxon>
        <taxon>Cuscuta subgen. Grammica</taxon>
        <taxon>Cuscuta sect. Cleistogrammica</taxon>
    </lineage>
</organism>
<keyword evidence="2" id="KW-1185">Reference proteome</keyword>
<dbReference type="AlphaFoldDB" id="A0A484KX45"/>
<protein>
    <submittedName>
        <fullName evidence="1">Uncharacterized protein</fullName>
    </submittedName>
</protein>
<dbReference type="EMBL" id="OOIL02000779">
    <property type="protein sequence ID" value="VFQ69258.1"/>
    <property type="molecule type" value="Genomic_DNA"/>
</dbReference>
<reference evidence="1 2" key="1">
    <citation type="submission" date="2018-04" db="EMBL/GenBank/DDBJ databases">
        <authorList>
            <person name="Vogel A."/>
        </authorList>
    </citation>
    <scope>NUCLEOTIDE SEQUENCE [LARGE SCALE GENOMIC DNA]</scope>
</reference>
<name>A0A484KX45_9ASTE</name>
<evidence type="ECO:0000313" key="1">
    <source>
        <dbReference type="EMBL" id="VFQ69258.1"/>
    </source>
</evidence>
<accession>A0A484KX45</accession>
<dbReference type="Proteomes" id="UP000595140">
    <property type="component" value="Unassembled WGS sequence"/>
</dbReference>
<evidence type="ECO:0000313" key="2">
    <source>
        <dbReference type="Proteomes" id="UP000595140"/>
    </source>
</evidence>
<gene>
    <name evidence="1" type="ORF">CCAM_LOCUS11034</name>
</gene>
<proteinExistence type="predicted"/>
<sequence>MPLYFSSQPHPCFPVILVFCLRHFFPRHHDFPSSALSSSILATFVNFILSTASYLHRCCSPSSTSIKSPSYVVRSLPVRS</sequence>